<dbReference type="AlphaFoldDB" id="A0A8J5MBR1"/>
<dbReference type="InterPro" id="IPR048324">
    <property type="entry name" value="ZSWIM1-3_RNaseH-like"/>
</dbReference>
<proteinExistence type="predicted"/>
<accession>A0A8J5MBR1</accession>
<dbReference type="EMBL" id="JAENGY010003086">
    <property type="protein sequence ID" value="KAG6942483.1"/>
    <property type="molecule type" value="Genomic_DNA"/>
</dbReference>
<feature type="non-terminal residue" evidence="2">
    <location>
        <position position="1"/>
    </location>
</feature>
<dbReference type="Pfam" id="PF21056">
    <property type="entry name" value="ZSWIM1-3_RNaseH-like"/>
    <property type="match status" value="1"/>
</dbReference>
<protein>
    <recommendedName>
        <fullName evidence="1">ZSWIM1/3 RNaseH-like domain-containing protein</fullName>
    </recommendedName>
</protein>
<sequence>VLRKLCANRDYTASSFVDDSKKTQTITLQTPQIRRVCEAFPGVVMLDSARGTNSSKYKLFSFMIDDVLGHVSAHCLNICLMARLRLVGELGESLGTSSLQVIY</sequence>
<dbReference type="Proteomes" id="UP000709295">
    <property type="component" value="Unassembled WGS sequence"/>
</dbReference>
<evidence type="ECO:0000259" key="1">
    <source>
        <dbReference type="Pfam" id="PF21056"/>
    </source>
</evidence>
<organism evidence="2 3">
    <name type="scientific">Phytophthora aleatoria</name>
    <dbReference type="NCBI Taxonomy" id="2496075"/>
    <lineage>
        <taxon>Eukaryota</taxon>
        <taxon>Sar</taxon>
        <taxon>Stramenopiles</taxon>
        <taxon>Oomycota</taxon>
        <taxon>Peronosporomycetes</taxon>
        <taxon>Peronosporales</taxon>
        <taxon>Peronosporaceae</taxon>
        <taxon>Phytophthora</taxon>
    </lineage>
</organism>
<evidence type="ECO:0000313" key="3">
    <source>
        <dbReference type="Proteomes" id="UP000709295"/>
    </source>
</evidence>
<feature type="domain" description="ZSWIM1/3 RNaseH-like" evidence="1">
    <location>
        <begin position="6"/>
        <end position="73"/>
    </location>
</feature>
<gene>
    <name evidence="2" type="ORF">JG688_00018178</name>
</gene>
<reference evidence="2" key="1">
    <citation type="submission" date="2021-01" db="EMBL/GenBank/DDBJ databases">
        <title>Phytophthora aleatoria, a newly-described species from Pinus radiata is distinct from Phytophthora cactorum isolates based on comparative genomics.</title>
        <authorList>
            <person name="Mcdougal R."/>
            <person name="Panda P."/>
            <person name="Williams N."/>
            <person name="Studholme D.J."/>
        </authorList>
    </citation>
    <scope>NUCLEOTIDE SEQUENCE</scope>
    <source>
        <strain evidence="2">NZFS 4037</strain>
    </source>
</reference>
<comment type="caution">
    <text evidence="2">The sequence shown here is derived from an EMBL/GenBank/DDBJ whole genome shotgun (WGS) entry which is preliminary data.</text>
</comment>
<evidence type="ECO:0000313" key="2">
    <source>
        <dbReference type="EMBL" id="KAG6942483.1"/>
    </source>
</evidence>
<keyword evidence="3" id="KW-1185">Reference proteome</keyword>
<name>A0A8J5MBR1_9STRA</name>